<feature type="transmembrane region" description="Helical" evidence="1">
    <location>
        <begin position="25"/>
        <end position="47"/>
    </location>
</feature>
<feature type="transmembrane region" description="Helical" evidence="1">
    <location>
        <begin position="146"/>
        <end position="163"/>
    </location>
</feature>
<keyword evidence="1" id="KW-0472">Membrane</keyword>
<evidence type="ECO:0000256" key="1">
    <source>
        <dbReference type="SAM" id="Phobius"/>
    </source>
</evidence>
<organism evidence="3 4">
    <name type="scientific">Eubacterium segne</name>
    <dbReference type="NCBI Taxonomy" id="2763045"/>
    <lineage>
        <taxon>Bacteria</taxon>
        <taxon>Bacillati</taxon>
        <taxon>Bacillota</taxon>
        <taxon>Clostridia</taxon>
        <taxon>Eubacteriales</taxon>
        <taxon>Eubacteriaceae</taxon>
        <taxon>Eubacterium</taxon>
    </lineage>
</organism>
<comment type="caution">
    <text evidence="3">The sequence shown here is derived from an EMBL/GenBank/DDBJ whole genome shotgun (WGS) entry which is preliminary data.</text>
</comment>
<accession>A0ABR7F3X2</accession>
<sequence>MKQETYIKISEFVRKYPHGESIVKYANNIITGVVYMAYFVILIFLAVNRDERVIRIVLVTGISFILVSIFRYVVDAPRPYTLYEFKPVVKKEKTGQSMPSRHVFSAFVIGMSALYISVHLGILILADSFLMCFMRVIAGVHFPKDVIVGAIIGILSGVIGFYII</sequence>
<proteinExistence type="predicted"/>
<gene>
    <name evidence="3" type="ORF">H8S00_09950</name>
</gene>
<evidence type="ECO:0000313" key="3">
    <source>
        <dbReference type="EMBL" id="MBC5668306.1"/>
    </source>
</evidence>
<dbReference type="InterPro" id="IPR036938">
    <property type="entry name" value="PAP2/HPO_sf"/>
</dbReference>
<dbReference type="Pfam" id="PF01569">
    <property type="entry name" value="PAP2"/>
    <property type="match status" value="1"/>
</dbReference>
<evidence type="ECO:0000313" key="4">
    <source>
        <dbReference type="Proteomes" id="UP000597877"/>
    </source>
</evidence>
<dbReference type="PANTHER" id="PTHR14969:SF13">
    <property type="entry name" value="AT30094P"/>
    <property type="match status" value="1"/>
</dbReference>
<reference evidence="3 4" key="1">
    <citation type="submission" date="2020-08" db="EMBL/GenBank/DDBJ databases">
        <title>Genome public.</title>
        <authorList>
            <person name="Liu C."/>
            <person name="Sun Q."/>
        </authorList>
    </citation>
    <scope>NUCLEOTIDE SEQUENCE [LARGE SCALE GENOMIC DNA]</scope>
    <source>
        <strain evidence="3 4">BX4</strain>
    </source>
</reference>
<feature type="transmembrane region" description="Helical" evidence="1">
    <location>
        <begin position="103"/>
        <end position="126"/>
    </location>
</feature>
<evidence type="ECO:0000259" key="2">
    <source>
        <dbReference type="SMART" id="SM00014"/>
    </source>
</evidence>
<name>A0ABR7F3X2_9FIRM</name>
<dbReference type="InterPro" id="IPR000326">
    <property type="entry name" value="PAP2/HPO"/>
</dbReference>
<dbReference type="SUPFAM" id="SSF48317">
    <property type="entry name" value="Acid phosphatase/Vanadium-dependent haloperoxidase"/>
    <property type="match status" value="1"/>
</dbReference>
<keyword evidence="1" id="KW-0812">Transmembrane</keyword>
<dbReference type="SMART" id="SM00014">
    <property type="entry name" value="acidPPc"/>
    <property type="match status" value="1"/>
</dbReference>
<dbReference type="RefSeq" id="WP_118590040.1">
    <property type="nucleotide sequence ID" value="NZ_JACOOZ010000006.1"/>
</dbReference>
<dbReference type="Proteomes" id="UP000597877">
    <property type="component" value="Unassembled WGS sequence"/>
</dbReference>
<protein>
    <submittedName>
        <fullName evidence="3">Phosphatase PAP2 family protein</fullName>
    </submittedName>
</protein>
<dbReference type="Gene3D" id="1.20.144.10">
    <property type="entry name" value="Phosphatidic acid phosphatase type 2/haloperoxidase"/>
    <property type="match status" value="1"/>
</dbReference>
<dbReference type="CDD" id="cd01610">
    <property type="entry name" value="PAP2_like"/>
    <property type="match status" value="1"/>
</dbReference>
<dbReference type="EMBL" id="JACOOZ010000006">
    <property type="protein sequence ID" value="MBC5668306.1"/>
    <property type="molecule type" value="Genomic_DNA"/>
</dbReference>
<dbReference type="PANTHER" id="PTHR14969">
    <property type="entry name" value="SPHINGOSINE-1-PHOSPHATE PHOSPHOHYDROLASE"/>
    <property type="match status" value="1"/>
</dbReference>
<feature type="domain" description="Phosphatidic acid phosphatase type 2/haloperoxidase" evidence="2">
    <location>
        <begin position="53"/>
        <end position="161"/>
    </location>
</feature>
<feature type="transmembrane region" description="Helical" evidence="1">
    <location>
        <begin position="53"/>
        <end position="74"/>
    </location>
</feature>
<keyword evidence="4" id="KW-1185">Reference proteome</keyword>
<keyword evidence="1" id="KW-1133">Transmembrane helix</keyword>